<proteinExistence type="predicted"/>
<reference evidence="2 3" key="1">
    <citation type="journal article" date="2009" name="Nature">
        <title>The Sorghum bicolor genome and the diversification of grasses.</title>
        <authorList>
            <person name="Paterson A.H."/>
            <person name="Bowers J.E."/>
            <person name="Bruggmann R."/>
            <person name="Dubchak I."/>
            <person name="Grimwood J."/>
            <person name="Gundlach H."/>
            <person name="Haberer G."/>
            <person name="Hellsten U."/>
            <person name="Mitros T."/>
            <person name="Poliakov A."/>
            <person name="Schmutz J."/>
            <person name="Spannagl M."/>
            <person name="Tang H."/>
            <person name="Wang X."/>
            <person name="Wicker T."/>
            <person name="Bharti A.K."/>
            <person name="Chapman J."/>
            <person name="Feltus F.A."/>
            <person name="Gowik U."/>
            <person name="Grigoriev I.V."/>
            <person name="Lyons E."/>
            <person name="Maher C.A."/>
            <person name="Martis M."/>
            <person name="Narechania A."/>
            <person name="Otillar R.P."/>
            <person name="Penning B.W."/>
            <person name="Salamov A.A."/>
            <person name="Wang Y."/>
            <person name="Zhang L."/>
            <person name="Carpita N.C."/>
            <person name="Freeling M."/>
            <person name="Gingle A.R."/>
            <person name="Hash C.T."/>
            <person name="Keller B."/>
            <person name="Klein P."/>
            <person name="Kresovich S."/>
            <person name="McCann M.C."/>
            <person name="Ming R."/>
            <person name="Peterson D.G."/>
            <person name="Mehboob-ur-Rahman"/>
            <person name="Ware D."/>
            <person name="Westhoff P."/>
            <person name="Mayer K.F."/>
            <person name="Messing J."/>
            <person name="Rokhsar D.S."/>
        </authorList>
    </citation>
    <scope>NUCLEOTIDE SEQUENCE [LARGE SCALE GENOMIC DNA]</scope>
    <source>
        <strain evidence="3">cv. BTx623</strain>
    </source>
</reference>
<accession>A0A1W0W613</accession>
<sequence length="112" mass="12571">MHPFSSSEVSSTPSSSRHVVNRHWFLKNVLLELLFFFVVFSVAAHALRRSRSVILPARDRVPITGTIALRARDRVTMPEDLVAGTAVIVAGDRAPTSLSGLRVRRMWAWTME</sequence>
<keyword evidence="1" id="KW-0472">Membrane</keyword>
<evidence type="ECO:0000313" key="2">
    <source>
        <dbReference type="EMBL" id="OQU89820.1"/>
    </source>
</evidence>
<dbReference type="InParanoid" id="A0A1W0W613"/>
<gene>
    <name evidence="2" type="ORF">SORBI_3002G277366</name>
</gene>
<dbReference type="Gramene" id="OQU89820">
    <property type="protein sequence ID" value="OQU89820"/>
    <property type="gene ID" value="SORBI_3002G277366"/>
</dbReference>
<organism evidence="2 3">
    <name type="scientific">Sorghum bicolor</name>
    <name type="common">Sorghum</name>
    <name type="synonym">Sorghum vulgare</name>
    <dbReference type="NCBI Taxonomy" id="4558"/>
    <lineage>
        <taxon>Eukaryota</taxon>
        <taxon>Viridiplantae</taxon>
        <taxon>Streptophyta</taxon>
        <taxon>Embryophyta</taxon>
        <taxon>Tracheophyta</taxon>
        <taxon>Spermatophyta</taxon>
        <taxon>Magnoliopsida</taxon>
        <taxon>Liliopsida</taxon>
        <taxon>Poales</taxon>
        <taxon>Poaceae</taxon>
        <taxon>PACMAD clade</taxon>
        <taxon>Panicoideae</taxon>
        <taxon>Andropogonodae</taxon>
        <taxon>Andropogoneae</taxon>
        <taxon>Sorghinae</taxon>
        <taxon>Sorghum</taxon>
    </lineage>
</organism>
<keyword evidence="1" id="KW-1133">Transmembrane helix</keyword>
<protein>
    <submittedName>
        <fullName evidence="2">Uncharacterized protein</fullName>
    </submittedName>
</protein>
<feature type="transmembrane region" description="Helical" evidence="1">
    <location>
        <begin position="29"/>
        <end position="47"/>
    </location>
</feature>
<dbReference type="AlphaFoldDB" id="A0A1W0W613"/>
<keyword evidence="3" id="KW-1185">Reference proteome</keyword>
<dbReference type="EMBL" id="CM000761">
    <property type="protein sequence ID" value="OQU89820.1"/>
    <property type="molecule type" value="Genomic_DNA"/>
</dbReference>
<dbReference type="Proteomes" id="UP000000768">
    <property type="component" value="Chromosome 2"/>
</dbReference>
<name>A0A1W0W613_SORBI</name>
<keyword evidence="1" id="KW-0812">Transmembrane</keyword>
<evidence type="ECO:0000256" key="1">
    <source>
        <dbReference type="SAM" id="Phobius"/>
    </source>
</evidence>
<evidence type="ECO:0000313" key="3">
    <source>
        <dbReference type="Proteomes" id="UP000000768"/>
    </source>
</evidence>
<reference evidence="3" key="2">
    <citation type="journal article" date="2018" name="Plant J.">
        <title>The Sorghum bicolor reference genome: improved assembly, gene annotations, a transcriptome atlas, and signatures of genome organization.</title>
        <authorList>
            <person name="McCormick R.F."/>
            <person name="Truong S.K."/>
            <person name="Sreedasyam A."/>
            <person name="Jenkins J."/>
            <person name="Shu S."/>
            <person name="Sims D."/>
            <person name="Kennedy M."/>
            <person name="Amirebrahimi M."/>
            <person name="Weers B.D."/>
            <person name="McKinley B."/>
            <person name="Mattison A."/>
            <person name="Morishige D.T."/>
            <person name="Grimwood J."/>
            <person name="Schmutz J."/>
            <person name="Mullet J.E."/>
        </authorList>
    </citation>
    <scope>NUCLEOTIDE SEQUENCE [LARGE SCALE GENOMIC DNA]</scope>
    <source>
        <strain evidence="3">cv. BTx623</strain>
    </source>
</reference>